<dbReference type="OrthoDB" id="1630758at2759"/>
<comment type="caution">
    <text evidence="2">The sequence shown here is derived from an EMBL/GenBank/DDBJ whole genome shotgun (WGS) entry which is preliminary data.</text>
</comment>
<evidence type="ECO:0000256" key="1">
    <source>
        <dbReference type="SAM" id="MobiDB-lite"/>
    </source>
</evidence>
<organism evidence="2 3">
    <name type="scientific">Liparis tanakae</name>
    <name type="common">Tanaka's snailfish</name>
    <dbReference type="NCBI Taxonomy" id="230148"/>
    <lineage>
        <taxon>Eukaryota</taxon>
        <taxon>Metazoa</taxon>
        <taxon>Chordata</taxon>
        <taxon>Craniata</taxon>
        <taxon>Vertebrata</taxon>
        <taxon>Euteleostomi</taxon>
        <taxon>Actinopterygii</taxon>
        <taxon>Neopterygii</taxon>
        <taxon>Teleostei</taxon>
        <taxon>Neoteleostei</taxon>
        <taxon>Acanthomorphata</taxon>
        <taxon>Eupercaria</taxon>
        <taxon>Perciformes</taxon>
        <taxon>Cottioidei</taxon>
        <taxon>Cottales</taxon>
        <taxon>Liparidae</taxon>
        <taxon>Liparis</taxon>
    </lineage>
</organism>
<feature type="compositionally biased region" description="Basic and acidic residues" evidence="1">
    <location>
        <begin position="1"/>
        <end position="36"/>
    </location>
</feature>
<dbReference type="AlphaFoldDB" id="A0A4Z2GV45"/>
<dbReference type="Proteomes" id="UP000314294">
    <property type="component" value="Unassembled WGS sequence"/>
</dbReference>
<feature type="region of interest" description="Disordered" evidence="1">
    <location>
        <begin position="261"/>
        <end position="285"/>
    </location>
</feature>
<evidence type="ECO:0000313" key="3">
    <source>
        <dbReference type="Proteomes" id="UP000314294"/>
    </source>
</evidence>
<feature type="region of interest" description="Disordered" evidence="1">
    <location>
        <begin position="1"/>
        <end position="39"/>
    </location>
</feature>
<name>A0A4Z2GV45_9TELE</name>
<sequence>MLVDNRARDWVKHRTSHSRDHNDSFRRFPSIEESSSRHSQVSALQSYKISSTPCAKIMTRPGSRIMSSPMCWFSQAITTTACLPGIRLATVAKPCGQFRSWAFSMRSFTMERGQPLSMSERLMTACSTASGVEIMPPQRVTLAGCMEFTHLETRSTRTSGTEARDKVHITIQILETIRNLCLLLLDDAPQVFDAVMVGDFIFGHLKPARVGRVGLQLVQPQRGRTAEPCIVTADLKFGQHVTHDAGHRPQRLVPVKQHLAPGKQHLDPGKQHLVPGKQRTPGRRISPDLICHRSACLNQLALRASAS</sequence>
<accession>A0A4Z2GV45</accession>
<evidence type="ECO:0000313" key="2">
    <source>
        <dbReference type="EMBL" id="TNN57231.1"/>
    </source>
</evidence>
<protein>
    <submittedName>
        <fullName evidence="2">Uncharacterized protein</fullName>
    </submittedName>
</protein>
<keyword evidence="3" id="KW-1185">Reference proteome</keyword>
<reference evidence="2 3" key="1">
    <citation type="submission" date="2019-03" db="EMBL/GenBank/DDBJ databases">
        <title>First draft genome of Liparis tanakae, snailfish: a comprehensive survey of snailfish specific genes.</title>
        <authorList>
            <person name="Kim W."/>
            <person name="Song I."/>
            <person name="Jeong J.-H."/>
            <person name="Kim D."/>
            <person name="Kim S."/>
            <person name="Ryu S."/>
            <person name="Song J.Y."/>
            <person name="Lee S.K."/>
        </authorList>
    </citation>
    <scope>NUCLEOTIDE SEQUENCE [LARGE SCALE GENOMIC DNA]</scope>
    <source>
        <tissue evidence="2">Muscle</tissue>
    </source>
</reference>
<dbReference type="EMBL" id="SRLO01000410">
    <property type="protein sequence ID" value="TNN57231.1"/>
    <property type="molecule type" value="Genomic_DNA"/>
</dbReference>
<gene>
    <name evidence="2" type="ORF">EYF80_032565</name>
</gene>
<proteinExistence type="predicted"/>